<dbReference type="Pfam" id="PF05159">
    <property type="entry name" value="Capsule_synth"/>
    <property type="match status" value="1"/>
</dbReference>
<accession>A0ABV6CN68</accession>
<reference evidence="1 2" key="1">
    <citation type="submission" date="2024-09" db="EMBL/GenBank/DDBJ databases">
        <authorList>
            <person name="Sun Q."/>
            <person name="Mori K."/>
        </authorList>
    </citation>
    <scope>NUCLEOTIDE SEQUENCE [LARGE SCALE GENOMIC DNA]</scope>
    <source>
        <strain evidence="1 2">CCM 7904</strain>
    </source>
</reference>
<gene>
    <name evidence="1" type="ORF">ACFFIZ_13425</name>
</gene>
<organism evidence="1 2">
    <name type="scientific">Paracoccus rhizosphaerae</name>
    <dbReference type="NCBI Taxonomy" id="1133347"/>
    <lineage>
        <taxon>Bacteria</taxon>
        <taxon>Pseudomonadati</taxon>
        <taxon>Pseudomonadota</taxon>
        <taxon>Alphaproteobacteria</taxon>
        <taxon>Rhodobacterales</taxon>
        <taxon>Paracoccaceae</taxon>
        <taxon>Paracoccus</taxon>
    </lineage>
</organism>
<sequence>MSADPLLSVYLHPPILQTAWAGRLGFLNRLRHLLESRDWRVEVHPSGQGARAKAPTRPGYALFNMERPTHDRALTFRLAYHYPYWRLESVAERWRWPIALTAFEPERIEVGAARRFAERLRTRVLPGVQPVRGDHVLIPLQGHIRRQRSFQSASPVAMVAAAARTGRPCIVTLHPKETYDAEDRAALEALARAHPNLTIGGDTMARLRDCAFVVTQNSAVGFDGLILGKPVVLFGQSDYHHVALNAADLGAEAALDRAPDHAPPVEQFLDWFLRRTSLDMMAPDADDRLLAAMRKGGWPV</sequence>
<dbReference type="EMBL" id="JBHLWQ010000127">
    <property type="protein sequence ID" value="MFC0201275.1"/>
    <property type="molecule type" value="Genomic_DNA"/>
</dbReference>
<dbReference type="InterPro" id="IPR007833">
    <property type="entry name" value="Capsule_polysaccharide_synth"/>
</dbReference>
<evidence type="ECO:0008006" key="3">
    <source>
        <dbReference type="Google" id="ProtNLM"/>
    </source>
</evidence>
<dbReference type="RefSeq" id="WP_265505550.1">
    <property type="nucleotide sequence ID" value="NZ_JAOTBE010000003.1"/>
</dbReference>
<evidence type="ECO:0000313" key="2">
    <source>
        <dbReference type="Proteomes" id="UP001589795"/>
    </source>
</evidence>
<protein>
    <recommendedName>
        <fullName evidence="3">Capsule polysaccharide biosynthesis protein</fullName>
    </recommendedName>
</protein>
<comment type="caution">
    <text evidence="1">The sequence shown here is derived from an EMBL/GenBank/DDBJ whole genome shotgun (WGS) entry which is preliminary data.</text>
</comment>
<dbReference type="Proteomes" id="UP001589795">
    <property type="component" value="Unassembled WGS sequence"/>
</dbReference>
<keyword evidence="2" id="KW-1185">Reference proteome</keyword>
<evidence type="ECO:0000313" key="1">
    <source>
        <dbReference type="EMBL" id="MFC0201275.1"/>
    </source>
</evidence>
<name>A0ABV6CN68_9RHOB</name>
<proteinExistence type="predicted"/>